<evidence type="ECO:0000313" key="2">
    <source>
        <dbReference type="EMBL" id="CAJ2511730.1"/>
    </source>
</evidence>
<name>A0AAI8VW66_9PEZI</name>
<dbReference type="Gene3D" id="3.90.245.10">
    <property type="entry name" value="Ribonucleoside hydrolase-like"/>
    <property type="match status" value="1"/>
</dbReference>
<dbReference type="AlphaFoldDB" id="A0AAI8VW66"/>
<evidence type="ECO:0000313" key="3">
    <source>
        <dbReference type="Proteomes" id="UP001295740"/>
    </source>
</evidence>
<dbReference type="PANTHER" id="PTHR43264:SF1">
    <property type="entry name" value="INOSINE_URIDINE-PREFERRING NUCLEOSIDE HYDROLASE DOMAIN-CONTAINING PROTEIN"/>
    <property type="match status" value="1"/>
</dbReference>
<organism evidence="2 3">
    <name type="scientific">Anthostomella pinea</name>
    <dbReference type="NCBI Taxonomy" id="933095"/>
    <lineage>
        <taxon>Eukaryota</taxon>
        <taxon>Fungi</taxon>
        <taxon>Dikarya</taxon>
        <taxon>Ascomycota</taxon>
        <taxon>Pezizomycotina</taxon>
        <taxon>Sordariomycetes</taxon>
        <taxon>Xylariomycetidae</taxon>
        <taxon>Xylariales</taxon>
        <taxon>Xylariaceae</taxon>
        <taxon>Anthostomella</taxon>
    </lineage>
</organism>
<dbReference type="SUPFAM" id="SSF53590">
    <property type="entry name" value="Nucleoside hydrolase"/>
    <property type="match status" value="1"/>
</dbReference>
<protein>
    <submittedName>
        <fullName evidence="2">Uu.00g073550.m01.CDS01</fullName>
    </submittedName>
</protein>
<accession>A0AAI8VW66</accession>
<dbReference type="Proteomes" id="UP001295740">
    <property type="component" value="Unassembled WGS sequence"/>
</dbReference>
<feature type="chain" id="PRO_5042485561" evidence="1">
    <location>
        <begin position="22"/>
        <end position="390"/>
    </location>
</feature>
<comment type="caution">
    <text evidence="2">The sequence shown here is derived from an EMBL/GenBank/DDBJ whole genome shotgun (WGS) entry which is preliminary data.</text>
</comment>
<dbReference type="GO" id="GO:0016799">
    <property type="term" value="F:hydrolase activity, hydrolyzing N-glycosyl compounds"/>
    <property type="evidence" value="ECO:0007669"/>
    <property type="project" value="InterPro"/>
</dbReference>
<dbReference type="InterPro" id="IPR036452">
    <property type="entry name" value="Ribo_hydro-like"/>
</dbReference>
<gene>
    <name evidence="2" type="ORF">KHLLAP_LOCUS12198</name>
</gene>
<keyword evidence="1" id="KW-0732">Signal</keyword>
<dbReference type="PANTHER" id="PTHR43264">
    <property type="match status" value="1"/>
</dbReference>
<reference evidence="2" key="1">
    <citation type="submission" date="2023-10" db="EMBL/GenBank/DDBJ databases">
        <authorList>
            <person name="Hackl T."/>
        </authorList>
    </citation>
    <scope>NUCLEOTIDE SEQUENCE</scope>
</reference>
<dbReference type="EMBL" id="CAUWAG010000018">
    <property type="protein sequence ID" value="CAJ2511730.1"/>
    <property type="molecule type" value="Genomic_DNA"/>
</dbReference>
<sequence length="390" mass="44107">MFLQNLASWIAFSLAVPLAAAFQKNHPSKNDRGPDQVIMDTDMILLDDPMALQVMLEWERVQEDKTQLKAVNINADSKYSAMMTWEILKYYAPDKYNGHDKLPVGLRRPVTDFKWNPTTFRDLYGPKVDIVGEIASKIGADWSGSESDVEEKTEDPVKVYEDMLEKADDQTVTILSIGFFDNLYEFMQKHENRELIKKKVWRMLVMGGDKTPSGSSHNFYAREDGHPDPSNEAAKKTAFVFNNWPSEVPIYFSGLGKNELVGVRLLEATGLDQDPIRRAIVLYNEPSELLTKEKPVHSCPDVTLAFAVGDVDEEWFEDLNPHGKLNMIEKNGEYDGSYEWDDSSDTKNNILLGVKSGETKDFEGKSLKLPDEVGRLVDTFVLKAAQDAAH</sequence>
<keyword evidence="3" id="KW-1185">Reference proteome</keyword>
<evidence type="ECO:0000256" key="1">
    <source>
        <dbReference type="SAM" id="SignalP"/>
    </source>
</evidence>
<feature type="signal peptide" evidence="1">
    <location>
        <begin position="1"/>
        <end position="21"/>
    </location>
</feature>
<proteinExistence type="predicted"/>